<dbReference type="InterPro" id="IPR003663">
    <property type="entry name" value="Sugar/inositol_transpt"/>
</dbReference>
<keyword evidence="11" id="KW-1185">Reference proteome</keyword>
<comment type="subcellular location">
    <subcellularLocation>
        <location evidence="1">Membrane</location>
        <topology evidence="1">Multi-pass membrane protein</topology>
    </subcellularLocation>
</comment>
<evidence type="ECO:0000256" key="3">
    <source>
        <dbReference type="ARBA" id="ARBA00022448"/>
    </source>
</evidence>
<feature type="transmembrane region" description="Helical" evidence="8">
    <location>
        <begin position="527"/>
        <end position="550"/>
    </location>
</feature>
<keyword evidence="4 8" id="KW-0812">Transmembrane</keyword>
<dbReference type="GO" id="GO:0015798">
    <property type="term" value="P:myo-inositol transport"/>
    <property type="evidence" value="ECO:0007669"/>
    <property type="project" value="UniProtKB-ARBA"/>
</dbReference>
<dbReference type="Pfam" id="PF00083">
    <property type="entry name" value="Sugar_tr"/>
    <property type="match status" value="2"/>
</dbReference>
<dbReference type="InterPro" id="IPR020846">
    <property type="entry name" value="MFS_dom"/>
</dbReference>
<feature type="domain" description="Major facilitator superfamily (MFS) profile" evidence="9">
    <location>
        <begin position="148"/>
        <end position="652"/>
    </location>
</feature>
<proteinExistence type="inferred from homology"/>
<dbReference type="OrthoDB" id="6339427at2759"/>
<dbReference type="Gene3D" id="1.20.1250.20">
    <property type="entry name" value="MFS general substrate transporter like domains"/>
    <property type="match status" value="1"/>
</dbReference>
<feature type="transmembrane region" description="Helical" evidence="8">
    <location>
        <begin position="596"/>
        <end position="616"/>
    </location>
</feature>
<dbReference type="PROSITE" id="PS50850">
    <property type="entry name" value="MFS"/>
    <property type="match status" value="1"/>
</dbReference>
<evidence type="ECO:0000256" key="2">
    <source>
        <dbReference type="ARBA" id="ARBA00010992"/>
    </source>
</evidence>
<dbReference type="GO" id="GO:0022857">
    <property type="term" value="F:transmembrane transporter activity"/>
    <property type="evidence" value="ECO:0007669"/>
    <property type="project" value="InterPro"/>
</dbReference>
<dbReference type="SUPFAM" id="SSF103473">
    <property type="entry name" value="MFS general substrate transporter"/>
    <property type="match status" value="1"/>
</dbReference>
<accession>A0A6A6JXJ6</accession>
<evidence type="ECO:0000256" key="1">
    <source>
        <dbReference type="ARBA" id="ARBA00004141"/>
    </source>
</evidence>
<dbReference type="RefSeq" id="XP_033657994.1">
    <property type="nucleotide sequence ID" value="XM_033793052.1"/>
</dbReference>
<dbReference type="PANTHER" id="PTHR48020">
    <property type="entry name" value="PROTON MYO-INOSITOL COTRANSPORTER"/>
    <property type="match status" value="1"/>
</dbReference>
<keyword evidence="5 8" id="KW-1133">Transmembrane helix</keyword>
<evidence type="ECO:0000256" key="5">
    <source>
        <dbReference type="ARBA" id="ARBA00022989"/>
    </source>
</evidence>
<evidence type="ECO:0000256" key="4">
    <source>
        <dbReference type="ARBA" id="ARBA00022692"/>
    </source>
</evidence>
<feature type="compositionally biased region" description="Basic and acidic residues" evidence="7">
    <location>
        <begin position="1"/>
        <end position="17"/>
    </location>
</feature>
<dbReference type="InterPro" id="IPR036259">
    <property type="entry name" value="MFS_trans_sf"/>
</dbReference>
<keyword evidence="3" id="KW-0813">Transport</keyword>
<protein>
    <submittedName>
        <fullName evidence="10">MFS general substrate transporter</fullName>
    </submittedName>
</protein>
<dbReference type="EMBL" id="ML986485">
    <property type="protein sequence ID" value="KAF2280456.1"/>
    <property type="molecule type" value="Genomic_DNA"/>
</dbReference>
<dbReference type="PRINTS" id="PR00171">
    <property type="entry name" value="SUGRTRNSPORT"/>
</dbReference>
<organism evidence="10 11">
    <name type="scientific">Westerdykella ornata</name>
    <dbReference type="NCBI Taxonomy" id="318751"/>
    <lineage>
        <taxon>Eukaryota</taxon>
        <taxon>Fungi</taxon>
        <taxon>Dikarya</taxon>
        <taxon>Ascomycota</taxon>
        <taxon>Pezizomycotina</taxon>
        <taxon>Dothideomycetes</taxon>
        <taxon>Pleosporomycetidae</taxon>
        <taxon>Pleosporales</taxon>
        <taxon>Sporormiaceae</taxon>
        <taxon>Westerdykella</taxon>
    </lineage>
</organism>
<evidence type="ECO:0000313" key="11">
    <source>
        <dbReference type="Proteomes" id="UP000800097"/>
    </source>
</evidence>
<feature type="region of interest" description="Disordered" evidence="7">
    <location>
        <begin position="1"/>
        <end position="31"/>
    </location>
</feature>
<dbReference type="GO" id="GO:0015791">
    <property type="term" value="P:polyol transmembrane transport"/>
    <property type="evidence" value="ECO:0007669"/>
    <property type="project" value="UniProtKB-ARBA"/>
</dbReference>
<feature type="transmembrane region" description="Helical" evidence="8">
    <location>
        <begin position="500"/>
        <end position="521"/>
    </location>
</feature>
<evidence type="ECO:0000256" key="8">
    <source>
        <dbReference type="SAM" id="Phobius"/>
    </source>
</evidence>
<dbReference type="GeneID" id="54546227"/>
<dbReference type="InterPro" id="IPR005828">
    <property type="entry name" value="MFS_sugar_transport-like"/>
</dbReference>
<feature type="transmembrane region" description="Helical" evidence="8">
    <location>
        <begin position="201"/>
        <end position="223"/>
    </location>
</feature>
<dbReference type="Proteomes" id="UP000800097">
    <property type="component" value="Unassembled WGS sequence"/>
</dbReference>
<feature type="transmembrane region" description="Helical" evidence="8">
    <location>
        <begin position="557"/>
        <end position="576"/>
    </location>
</feature>
<sequence length="774" mass="86493">MEPQRESFELSPRRLREYTTSGQNTDREIPAVHPSVREADALSEIRSSIISEDTRPQEEVDVDIDNPLRVLSESERNRKINELIEFDRGLRDYRNLLRRGGIHATVQVPRIVVEDDQDGQNLSRAQKRYLKRETKLGTFRQSKHLRSSLLATCLAGMIQGWTQSAINGSNLAMAQEFHIQVSSRPIATPGLPEPGKSEHSLWMFGFVTAVPFLIGGIVAPIISDPLQERHLGRRGAIAVACLVSIGATIGQAFSKTLDHLIGCRLLIGASLAAKASAAPLLTAEVAPNHLRGNLLATWQLSDAFGIFLGFSANLAILNIHSANSNIIWRLQTVTVLIPTVLLLFVVLLTPESPRFLMKHGKLRRALESFILLRPTPVSAIAGARDFVYAHFQLDAESKSMGRHLAAREMDDSESIGSEYPDDDSIAGVPPRRHLPPPRYHHSQTSYFRRLAYFWRVPRARRSLACASTAMVAQQFTGVNTIVFLSTVLLAKAGASAVDSAWVGFGLGLTNFIFGIPAFYYGETIGRATLLLLGFPFMFLFMLLLAIFFGIREPGEHSLTVLFGIFGLLFMISYSPTAGTSPFAISAEVFPLVIREVGHSLAVTVNFVLLGVVLLVFPSLSDNKGAYGSSLGLFAGLNVIAFVLCYLYVPETKGRTLEELRSTFDLPTRIHIRYRMLYITEWFAMRFLLPVALKLHLLKSKRRKDLRERSEMFKQRITFHRWGPEEIQVARRRWQAATQCETIPDVEHLFYPWGQARRPPPGRVETNGDIDGQNR</sequence>
<feature type="transmembrane region" description="Helical" evidence="8">
    <location>
        <begin position="326"/>
        <end position="348"/>
    </location>
</feature>
<reference evidence="10" key="1">
    <citation type="journal article" date="2020" name="Stud. Mycol.">
        <title>101 Dothideomycetes genomes: a test case for predicting lifestyles and emergence of pathogens.</title>
        <authorList>
            <person name="Haridas S."/>
            <person name="Albert R."/>
            <person name="Binder M."/>
            <person name="Bloem J."/>
            <person name="Labutti K."/>
            <person name="Salamov A."/>
            <person name="Andreopoulos B."/>
            <person name="Baker S."/>
            <person name="Barry K."/>
            <person name="Bills G."/>
            <person name="Bluhm B."/>
            <person name="Cannon C."/>
            <person name="Castanera R."/>
            <person name="Culley D."/>
            <person name="Daum C."/>
            <person name="Ezra D."/>
            <person name="Gonzalez J."/>
            <person name="Henrissat B."/>
            <person name="Kuo A."/>
            <person name="Liang C."/>
            <person name="Lipzen A."/>
            <person name="Lutzoni F."/>
            <person name="Magnuson J."/>
            <person name="Mondo S."/>
            <person name="Nolan M."/>
            <person name="Ohm R."/>
            <person name="Pangilinan J."/>
            <person name="Park H.-J."/>
            <person name="Ramirez L."/>
            <person name="Alfaro M."/>
            <person name="Sun H."/>
            <person name="Tritt A."/>
            <person name="Yoshinaga Y."/>
            <person name="Zwiers L.-H."/>
            <person name="Turgeon B."/>
            <person name="Goodwin S."/>
            <person name="Spatafora J."/>
            <person name="Crous P."/>
            <person name="Grigoriev I."/>
        </authorList>
    </citation>
    <scope>NUCLEOTIDE SEQUENCE</scope>
    <source>
        <strain evidence="10">CBS 379.55</strain>
    </source>
</reference>
<name>A0A6A6JXJ6_WESOR</name>
<dbReference type="PANTHER" id="PTHR48020:SF40">
    <property type="entry name" value="MAJOR FACILITATOR SUPERFAMILY (MFS) PROFILE DOMAIN-CONTAINING PROTEIN"/>
    <property type="match status" value="1"/>
</dbReference>
<evidence type="ECO:0000313" key="10">
    <source>
        <dbReference type="EMBL" id="KAF2280456.1"/>
    </source>
</evidence>
<evidence type="ECO:0000259" key="9">
    <source>
        <dbReference type="PROSITE" id="PS50850"/>
    </source>
</evidence>
<gene>
    <name evidence="10" type="ORF">EI97DRAFT_123649</name>
</gene>
<evidence type="ECO:0000256" key="7">
    <source>
        <dbReference type="SAM" id="MobiDB-lite"/>
    </source>
</evidence>
<feature type="transmembrane region" description="Helical" evidence="8">
    <location>
        <begin position="628"/>
        <end position="648"/>
    </location>
</feature>
<evidence type="ECO:0000256" key="6">
    <source>
        <dbReference type="ARBA" id="ARBA00023136"/>
    </source>
</evidence>
<dbReference type="GO" id="GO:0016020">
    <property type="term" value="C:membrane"/>
    <property type="evidence" value="ECO:0007669"/>
    <property type="project" value="UniProtKB-SubCell"/>
</dbReference>
<dbReference type="AlphaFoldDB" id="A0A6A6JXJ6"/>
<keyword evidence="6 8" id="KW-0472">Membrane</keyword>
<feature type="transmembrane region" description="Helical" evidence="8">
    <location>
        <begin position="235"/>
        <end position="253"/>
    </location>
</feature>
<dbReference type="InterPro" id="IPR050814">
    <property type="entry name" value="Myo-inositol_Transporter"/>
</dbReference>
<comment type="similarity">
    <text evidence="2">Belongs to the major facilitator superfamily. Sugar transporter (TC 2.A.1.1) family.</text>
</comment>